<proteinExistence type="predicted"/>
<reference evidence="1 2" key="1">
    <citation type="journal article" date="2018" name="Genome Biol. Evol.">
        <title>Multiple Roots of Fruiting Body Formation in Amoebozoa.</title>
        <authorList>
            <person name="Hillmann F."/>
            <person name="Forbes G."/>
            <person name="Novohradska S."/>
            <person name="Ferling I."/>
            <person name="Riege K."/>
            <person name="Groth M."/>
            <person name="Westermann M."/>
            <person name="Marz M."/>
            <person name="Spaller T."/>
            <person name="Winckler T."/>
            <person name="Schaap P."/>
            <person name="Glockner G."/>
        </authorList>
    </citation>
    <scope>NUCLEOTIDE SEQUENCE [LARGE SCALE GENOMIC DNA]</scope>
    <source>
        <strain evidence="1 2">Jena</strain>
    </source>
</reference>
<evidence type="ECO:0000313" key="2">
    <source>
        <dbReference type="Proteomes" id="UP000241769"/>
    </source>
</evidence>
<protein>
    <submittedName>
        <fullName evidence="1">Uncharacterized protein</fullName>
    </submittedName>
</protein>
<dbReference type="PANTHER" id="PTHR43358:SF4">
    <property type="entry name" value="ALPHA_BETA HYDROLASE FOLD-1 DOMAIN-CONTAINING PROTEIN"/>
    <property type="match status" value="1"/>
</dbReference>
<gene>
    <name evidence="1" type="ORF">PROFUN_14937</name>
</gene>
<evidence type="ECO:0000313" key="1">
    <source>
        <dbReference type="EMBL" id="PRP76709.1"/>
    </source>
</evidence>
<dbReference type="AlphaFoldDB" id="A0A2P6MYA9"/>
<dbReference type="Proteomes" id="UP000241769">
    <property type="component" value="Unassembled WGS sequence"/>
</dbReference>
<name>A0A2P6MYA9_9EUKA</name>
<comment type="caution">
    <text evidence="1">The sequence shown here is derived from an EMBL/GenBank/DDBJ whole genome shotgun (WGS) entry which is preliminary data.</text>
</comment>
<organism evidence="1 2">
    <name type="scientific">Planoprotostelium fungivorum</name>
    <dbReference type="NCBI Taxonomy" id="1890364"/>
    <lineage>
        <taxon>Eukaryota</taxon>
        <taxon>Amoebozoa</taxon>
        <taxon>Evosea</taxon>
        <taxon>Variosea</taxon>
        <taxon>Cavosteliida</taxon>
        <taxon>Cavosteliaceae</taxon>
        <taxon>Planoprotostelium</taxon>
    </lineage>
</organism>
<dbReference type="EMBL" id="MDYQ01000306">
    <property type="protein sequence ID" value="PRP76709.1"/>
    <property type="molecule type" value="Genomic_DNA"/>
</dbReference>
<sequence>MEATTSLFYAESQYDLCGLILDSSFLSLRKVSQEILEKSQIPKFMVSLWLKIIRRSILNKAKFDINHLEPCQSAAKCSYLVIVLSLIF</sequence>
<accession>A0A2P6MYA9</accession>
<dbReference type="STRING" id="1890364.A0A2P6MYA9"/>
<dbReference type="OrthoDB" id="10249433at2759"/>
<dbReference type="InterPro" id="IPR052920">
    <property type="entry name" value="DNA-binding_regulatory"/>
</dbReference>
<dbReference type="PANTHER" id="PTHR43358">
    <property type="entry name" value="ALPHA/BETA-HYDROLASE"/>
    <property type="match status" value="1"/>
</dbReference>
<dbReference type="InParanoid" id="A0A2P6MYA9"/>
<keyword evidence="2" id="KW-1185">Reference proteome</keyword>